<dbReference type="InterPro" id="IPR027417">
    <property type="entry name" value="P-loop_NTPase"/>
</dbReference>
<sequence>MASVELRQVTKSYDNNKTLAVKPLSIAIQDKEFVVIVGPSGCGKSTTLRMIAGLESISSGGLFIDDQLVNYVESKDRDIAMVFQNYALYPYMTIAENIGFPLKMQKMPKKELNRRVEEVAKILQLEAFLKRKPDALSGGQRQRVALGRAMVRNPKVFLLDEPLSNLDAKLRVEMRAEIVRLHRELQTTFIYVTHDQIEAMTMGDRIVVMRDGYLEQMDSPINLYEFPATKFVAEFIGSPQMNVFKTDLVVGAGGTSDGRISMHGQKVVLGQEVVERLKDGTVSGPVYAGIRPEDFVLVSADDAEGIAVVLENVEHLGHGMNLFFTVADRPEMMAATIDIGPAVAVGDTVYLKPKANRWHLFDAESEQSLLEMGGTARIL</sequence>
<evidence type="ECO:0000256" key="4">
    <source>
        <dbReference type="ARBA" id="ARBA00022967"/>
    </source>
</evidence>
<keyword evidence="4" id="KW-1278">Translocase</keyword>
<dbReference type="InterPro" id="IPR013611">
    <property type="entry name" value="Transp-assoc_OB_typ2"/>
</dbReference>
<keyword evidence="3 6" id="KW-0067">ATP-binding</keyword>
<evidence type="ECO:0000256" key="1">
    <source>
        <dbReference type="ARBA" id="ARBA00022448"/>
    </source>
</evidence>
<dbReference type="Pfam" id="PF00005">
    <property type="entry name" value="ABC_tran"/>
    <property type="match status" value="1"/>
</dbReference>
<dbReference type="RefSeq" id="WP_313792984.1">
    <property type="nucleotide sequence ID" value="NZ_CP102453.1"/>
</dbReference>
<evidence type="ECO:0000256" key="2">
    <source>
        <dbReference type="ARBA" id="ARBA00022741"/>
    </source>
</evidence>
<dbReference type="Proteomes" id="UP001315967">
    <property type="component" value="Chromosome"/>
</dbReference>
<dbReference type="PROSITE" id="PS00211">
    <property type="entry name" value="ABC_TRANSPORTER_1"/>
    <property type="match status" value="1"/>
</dbReference>
<dbReference type="GO" id="GO:0005524">
    <property type="term" value="F:ATP binding"/>
    <property type="evidence" value="ECO:0007669"/>
    <property type="project" value="UniProtKB-KW"/>
</dbReference>
<dbReference type="InterPro" id="IPR047641">
    <property type="entry name" value="ABC_transpr_MalK/UgpC-like"/>
</dbReference>
<dbReference type="NCBIfam" id="NF008653">
    <property type="entry name" value="PRK11650.1"/>
    <property type="match status" value="1"/>
</dbReference>
<keyword evidence="2" id="KW-0547">Nucleotide-binding</keyword>
<dbReference type="EMBL" id="CP102453">
    <property type="protein sequence ID" value="UUX33482.1"/>
    <property type="molecule type" value="Genomic_DNA"/>
</dbReference>
<feature type="domain" description="ABC transporter" evidence="5">
    <location>
        <begin position="4"/>
        <end position="236"/>
    </location>
</feature>
<protein>
    <submittedName>
        <fullName evidence="6">Sn-glycerol-3-phosphate ABC transporter ATP-binding protein UgpC</fullName>
    </submittedName>
</protein>
<evidence type="ECO:0000259" key="5">
    <source>
        <dbReference type="PROSITE" id="PS50893"/>
    </source>
</evidence>
<dbReference type="InterPro" id="IPR015855">
    <property type="entry name" value="ABC_transpr_MalK-like"/>
</dbReference>
<evidence type="ECO:0000313" key="7">
    <source>
        <dbReference type="Proteomes" id="UP001315967"/>
    </source>
</evidence>
<dbReference type="SUPFAM" id="SSF50331">
    <property type="entry name" value="MOP-like"/>
    <property type="match status" value="1"/>
</dbReference>
<dbReference type="Pfam" id="PF08402">
    <property type="entry name" value="TOBE_2"/>
    <property type="match status" value="1"/>
</dbReference>
<accession>A0ABY5P424</accession>
<evidence type="ECO:0000256" key="3">
    <source>
        <dbReference type="ARBA" id="ARBA00022840"/>
    </source>
</evidence>
<dbReference type="Gene3D" id="2.40.50.100">
    <property type="match status" value="1"/>
</dbReference>
<dbReference type="InterPro" id="IPR012340">
    <property type="entry name" value="NA-bd_OB-fold"/>
</dbReference>
<dbReference type="InterPro" id="IPR008995">
    <property type="entry name" value="Mo/tungstate-bd_C_term_dom"/>
</dbReference>
<dbReference type="PANTHER" id="PTHR43875">
    <property type="entry name" value="MALTODEXTRIN IMPORT ATP-BINDING PROTEIN MSMX"/>
    <property type="match status" value="1"/>
</dbReference>
<dbReference type="SMART" id="SM00382">
    <property type="entry name" value="AAA"/>
    <property type="match status" value="1"/>
</dbReference>
<dbReference type="Gene3D" id="3.40.50.300">
    <property type="entry name" value="P-loop containing nucleotide triphosphate hydrolases"/>
    <property type="match status" value="1"/>
</dbReference>
<name>A0ABY5P424_9LACT</name>
<reference evidence="6 7" key="1">
    <citation type="submission" date="2022-08" db="EMBL/GenBank/DDBJ databases">
        <title>Aerococcaceae sp. nov isolated from spoiled eye mask.</title>
        <authorList>
            <person name="Zhou G."/>
            <person name="Xie X.-B."/>
            <person name="Shi Q.-S."/>
            <person name="Wang Y.-S."/>
            <person name="Wen X."/>
            <person name="Peng H."/>
            <person name="Yang X.-J."/>
            <person name="Tao H.-B."/>
            <person name="Huang X.-M."/>
        </authorList>
    </citation>
    <scope>NUCLEOTIDE SEQUENCE [LARGE SCALE GENOMIC DNA]</scope>
    <source>
        <strain evidence="7">DM20194951</strain>
    </source>
</reference>
<proteinExistence type="predicted"/>
<dbReference type="CDD" id="cd03301">
    <property type="entry name" value="ABC_MalK_N"/>
    <property type="match status" value="1"/>
</dbReference>
<dbReference type="PANTHER" id="PTHR43875:SF10">
    <property type="entry name" value="BLL2173 PROTEIN"/>
    <property type="match status" value="1"/>
</dbReference>
<dbReference type="SUPFAM" id="SSF52540">
    <property type="entry name" value="P-loop containing nucleoside triphosphate hydrolases"/>
    <property type="match status" value="1"/>
</dbReference>
<dbReference type="InterPro" id="IPR003439">
    <property type="entry name" value="ABC_transporter-like_ATP-bd"/>
</dbReference>
<keyword evidence="7" id="KW-1185">Reference proteome</keyword>
<keyword evidence="1" id="KW-0813">Transport</keyword>
<dbReference type="Gene3D" id="2.40.50.140">
    <property type="entry name" value="Nucleic acid-binding proteins"/>
    <property type="match status" value="1"/>
</dbReference>
<gene>
    <name evidence="6" type="primary">ugpC</name>
    <name evidence="6" type="ORF">NRE15_11315</name>
</gene>
<dbReference type="InterPro" id="IPR017871">
    <property type="entry name" value="ABC_transporter-like_CS"/>
</dbReference>
<dbReference type="PROSITE" id="PS50893">
    <property type="entry name" value="ABC_TRANSPORTER_2"/>
    <property type="match status" value="1"/>
</dbReference>
<dbReference type="InterPro" id="IPR003593">
    <property type="entry name" value="AAA+_ATPase"/>
</dbReference>
<organism evidence="6 7">
    <name type="scientific">Fundicoccus culcitae</name>
    <dbReference type="NCBI Taxonomy" id="2969821"/>
    <lineage>
        <taxon>Bacteria</taxon>
        <taxon>Bacillati</taxon>
        <taxon>Bacillota</taxon>
        <taxon>Bacilli</taxon>
        <taxon>Lactobacillales</taxon>
        <taxon>Aerococcaceae</taxon>
        <taxon>Fundicoccus</taxon>
    </lineage>
</organism>
<evidence type="ECO:0000313" key="6">
    <source>
        <dbReference type="EMBL" id="UUX33482.1"/>
    </source>
</evidence>